<name>A0A9D3P6W4_9TELE</name>
<feature type="domain" description="C2H2-type" evidence="9">
    <location>
        <begin position="888"/>
        <end position="915"/>
    </location>
</feature>
<dbReference type="OrthoDB" id="6077919at2759"/>
<feature type="domain" description="C2H2-type" evidence="9">
    <location>
        <begin position="794"/>
        <end position="821"/>
    </location>
</feature>
<evidence type="ECO:0000259" key="9">
    <source>
        <dbReference type="PROSITE" id="PS50157"/>
    </source>
</evidence>
<dbReference type="FunFam" id="3.30.160.60:FF:000202">
    <property type="entry name" value="Zinc finger protein 574"/>
    <property type="match status" value="1"/>
</dbReference>
<organism evidence="10 11">
    <name type="scientific">Hemibagrus wyckioides</name>
    <dbReference type="NCBI Taxonomy" id="337641"/>
    <lineage>
        <taxon>Eukaryota</taxon>
        <taxon>Metazoa</taxon>
        <taxon>Chordata</taxon>
        <taxon>Craniata</taxon>
        <taxon>Vertebrata</taxon>
        <taxon>Euteleostomi</taxon>
        <taxon>Actinopterygii</taxon>
        <taxon>Neopterygii</taxon>
        <taxon>Teleostei</taxon>
        <taxon>Ostariophysi</taxon>
        <taxon>Siluriformes</taxon>
        <taxon>Bagridae</taxon>
        <taxon>Hemibagrus</taxon>
    </lineage>
</organism>
<gene>
    <name evidence="10" type="ORF">KOW79_000491</name>
</gene>
<feature type="domain" description="C2H2-type" evidence="9">
    <location>
        <begin position="860"/>
        <end position="887"/>
    </location>
</feature>
<feature type="domain" description="C2H2-type" evidence="9">
    <location>
        <begin position="477"/>
        <end position="500"/>
    </location>
</feature>
<evidence type="ECO:0000256" key="1">
    <source>
        <dbReference type="ARBA" id="ARBA00004123"/>
    </source>
</evidence>
<dbReference type="EMBL" id="JAHKSW010000001">
    <property type="protein sequence ID" value="KAG7335798.1"/>
    <property type="molecule type" value="Genomic_DNA"/>
</dbReference>
<dbReference type="InterPro" id="IPR013087">
    <property type="entry name" value="Znf_C2H2_type"/>
</dbReference>
<feature type="domain" description="C2H2-type" evidence="9">
    <location>
        <begin position="275"/>
        <end position="303"/>
    </location>
</feature>
<evidence type="ECO:0000256" key="6">
    <source>
        <dbReference type="ARBA" id="ARBA00023242"/>
    </source>
</evidence>
<evidence type="ECO:0000256" key="4">
    <source>
        <dbReference type="ARBA" id="ARBA00022771"/>
    </source>
</evidence>
<keyword evidence="4 7" id="KW-0863">Zinc-finger</keyword>
<feature type="domain" description="C2H2-type" evidence="9">
    <location>
        <begin position="750"/>
        <end position="777"/>
    </location>
</feature>
<dbReference type="FunFam" id="3.30.160.60:FF:002343">
    <property type="entry name" value="Zinc finger protein 33A"/>
    <property type="match status" value="1"/>
</dbReference>
<dbReference type="GO" id="GO:0000977">
    <property type="term" value="F:RNA polymerase II transcription regulatory region sequence-specific DNA binding"/>
    <property type="evidence" value="ECO:0007669"/>
    <property type="project" value="TreeGrafter"/>
</dbReference>
<accession>A0A9D3P6W4</accession>
<dbReference type="SMART" id="SM00355">
    <property type="entry name" value="ZnF_C2H2"/>
    <property type="match status" value="16"/>
</dbReference>
<dbReference type="PROSITE" id="PS50157">
    <property type="entry name" value="ZINC_FINGER_C2H2_2"/>
    <property type="match status" value="16"/>
</dbReference>
<dbReference type="SUPFAM" id="SSF57667">
    <property type="entry name" value="beta-beta-alpha zinc fingers"/>
    <property type="match status" value="9"/>
</dbReference>
<evidence type="ECO:0000313" key="10">
    <source>
        <dbReference type="EMBL" id="KAG7335798.1"/>
    </source>
</evidence>
<dbReference type="PANTHER" id="PTHR24381">
    <property type="entry name" value="ZINC FINGER PROTEIN"/>
    <property type="match status" value="1"/>
</dbReference>
<dbReference type="InterPro" id="IPR036236">
    <property type="entry name" value="Znf_C2H2_sf"/>
</dbReference>
<feature type="domain" description="C2H2-type" evidence="9">
    <location>
        <begin position="648"/>
        <end position="675"/>
    </location>
</feature>
<sequence length="1064" mass="117979">MFRKAQAHRCAQKRDKRGLLSPYRTSSEWVKSKAVRLYSAAMESSSVYMCFPCYREFPTLEEVLTHQLTCTAENTQPLSVGTAIEAAAISAGLPQLEAHSVYVPEVLSERKPVPSSDVPRVLYQCADCELLFDALLLWQQHRKLGCCLETGPGPGLEPEPEDGTEPEPVPGDVAGTLVPQPVSQLVTEEGEVAYSEQPAELEVEDQHQACVETFTPVNNELTEINSEGFPGSSDPPEEPAPQLPECTEQEPVPVQEPSPQVRRRGQKKAKPPSSLLCVECGRCFSLASELVTHRKTAHNLKEAIHRCNVCGEGFLNTTLFLYHRKQHRSQTLEEEQKELEVPQLSTALLEAPGEGLLLLATAGEGQSLMEITSLEQTVSDAVPISQVEVELDPEIRSEVMQSSGDEPVPQAVEREQIEETEVEGIVSMEEEEVEGRAEPMDEEVVEEKQVETETSCDVDMAQTDEAASSVLSTHQNFLCSQCGCSFNAEDELAKHRSSEHGLAEALHSCAECGLEFMNTTQFLYHRREHRKNIPSPSSRLNATLTSLARHPPLSPALFLRRPDNSSETTLHDATLEATAKLSRDWSRTPLPHECPHCGQGFTRRSLLREHVFQHTGEKLFNCNVCNKSFPTPAGLLRHSLCHGPPRSFTCPVCTKTFSQPASLKRHMLTHEEGTEKRGQGRSRVRGRSPGDSCLLTCPDCPASFKLDSQLQLHRLLHTSHPFPCTVCGQAFQRRKELDLHSLIHQDKEPVVCAQCGSQFLNQAVLDVHMQRCTGEPTQRRRYKGHGRGRVGGQLECDMCGHRCVTQDGLDLHRLSHTGQTPLRCPLTPCRKRFASSSSLAQHVVAHCRAPLSKRNTPRRFTCNFCSKEFAYASTFAVHMRTHTDERPFECTQCGKRFRQLPHLQDHERIHSGERPFVCWVCGKSFSVAARLAEHARVHSGERPFACPRCPTAFRSRPNLHKHLRLHAGDLSDPITEATADQDSAVQTILLVQEAASPTSSLATASTSTAVPIIQEGTLMPEQHGASVVFLHNNIAMPAVTMPAISVVAGQEVPHTIEFIIEETV</sequence>
<proteinExistence type="predicted"/>
<dbReference type="Pfam" id="PF00096">
    <property type="entry name" value="zf-C2H2"/>
    <property type="match status" value="8"/>
</dbReference>
<keyword evidence="6" id="KW-0539">Nucleus</keyword>
<evidence type="ECO:0000256" key="7">
    <source>
        <dbReference type="PROSITE-ProRule" id="PRU00042"/>
    </source>
</evidence>
<dbReference type="Proteomes" id="UP000824219">
    <property type="component" value="Linkage Group LG01"/>
</dbReference>
<reference evidence="10 11" key="1">
    <citation type="submission" date="2021-06" db="EMBL/GenBank/DDBJ databases">
        <title>Chromosome-level genome assembly of the red-tail catfish (Hemibagrus wyckioides).</title>
        <authorList>
            <person name="Shao F."/>
        </authorList>
    </citation>
    <scope>NUCLEOTIDE SEQUENCE [LARGE SCALE GENOMIC DNA]</scope>
    <source>
        <strain evidence="10">EC202008001</strain>
        <tissue evidence="10">Blood</tissue>
    </source>
</reference>
<evidence type="ECO:0000256" key="3">
    <source>
        <dbReference type="ARBA" id="ARBA00022737"/>
    </source>
</evidence>
<dbReference type="GO" id="GO:0008270">
    <property type="term" value="F:zinc ion binding"/>
    <property type="evidence" value="ECO:0007669"/>
    <property type="project" value="UniProtKB-KW"/>
</dbReference>
<feature type="domain" description="C2H2-type" evidence="9">
    <location>
        <begin position="620"/>
        <end position="647"/>
    </location>
</feature>
<feature type="domain" description="C2H2-type" evidence="9">
    <location>
        <begin position="695"/>
        <end position="722"/>
    </location>
</feature>
<evidence type="ECO:0000256" key="8">
    <source>
        <dbReference type="SAM" id="MobiDB-lite"/>
    </source>
</evidence>
<evidence type="ECO:0000256" key="5">
    <source>
        <dbReference type="ARBA" id="ARBA00022833"/>
    </source>
</evidence>
<dbReference type="PROSITE" id="PS00028">
    <property type="entry name" value="ZINC_FINGER_C2H2_1"/>
    <property type="match status" value="15"/>
</dbReference>
<feature type="domain" description="C2H2-type" evidence="9">
    <location>
        <begin position="944"/>
        <end position="971"/>
    </location>
</feature>
<dbReference type="GO" id="GO:0000981">
    <property type="term" value="F:DNA-binding transcription factor activity, RNA polymerase II-specific"/>
    <property type="evidence" value="ECO:0007669"/>
    <property type="project" value="TreeGrafter"/>
</dbReference>
<dbReference type="FunFam" id="3.30.160.60:FF:001800">
    <property type="entry name" value="Zinc finger protein 467"/>
    <property type="match status" value="1"/>
</dbReference>
<comment type="caution">
    <text evidence="10">The sequence shown here is derived from an EMBL/GenBank/DDBJ whole genome shotgun (WGS) entry which is preliminary data.</text>
</comment>
<evidence type="ECO:0000313" key="11">
    <source>
        <dbReference type="Proteomes" id="UP000824219"/>
    </source>
</evidence>
<keyword evidence="2" id="KW-0479">Metal-binding</keyword>
<dbReference type="AlphaFoldDB" id="A0A9D3P6W4"/>
<feature type="compositionally biased region" description="Low complexity" evidence="8">
    <location>
        <begin position="249"/>
        <end position="260"/>
    </location>
</feature>
<dbReference type="GO" id="GO:0032502">
    <property type="term" value="P:developmental process"/>
    <property type="evidence" value="ECO:0007669"/>
    <property type="project" value="UniProtKB-ARBA"/>
</dbReference>
<feature type="domain" description="C2H2-type" evidence="9">
    <location>
        <begin position="822"/>
        <end position="846"/>
    </location>
</feature>
<evidence type="ECO:0000256" key="2">
    <source>
        <dbReference type="ARBA" id="ARBA00022723"/>
    </source>
</evidence>
<feature type="domain" description="C2H2-type" evidence="9">
    <location>
        <begin position="722"/>
        <end position="749"/>
    </location>
</feature>
<dbReference type="PANTHER" id="PTHR24381:SF393">
    <property type="entry name" value="CHROMATIN-LINKED ADAPTOR FOR MSL PROTEINS, ISOFORM B"/>
    <property type="match status" value="1"/>
</dbReference>
<dbReference type="Gene3D" id="3.30.160.60">
    <property type="entry name" value="Classic Zinc Finger"/>
    <property type="match status" value="11"/>
</dbReference>
<feature type="region of interest" description="Disordered" evidence="8">
    <location>
        <begin position="222"/>
        <end position="268"/>
    </location>
</feature>
<keyword evidence="3" id="KW-0677">Repeat</keyword>
<feature type="domain" description="C2H2-type" evidence="9">
    <location>
        <begin position="916"/>
        <end position="943"/>
    </location>
</feature>
<feature type="domain" description="C2H2-type" evidence="9">
    <location>
        <begin position="305"/>
        <end position="332"/>
    </location>
</feature>
<comment type="subcellular location">
    <subcellularLocation>
        <location evidence="1">Nucleus</location>
    </subcellularLocation>
</comment>
<keyword evidence="11" id="KW-1185">Reference proteome</keyword>
<protein>
    <recommendedName>
        <fullName evidence="9">C2H2-type domain-containing protein</fullName>
    </recommendedName>
</protein>
<keyword evidence="5" id="KW-0862">Zinc</keyword>
<feature type="domain" description="C2H2-type" evidence="9">
    <location>
        <begin position="592"/>
        <end position="619"/>
    </location>
</feature>
<dbReference type="GO" id="GO:0005634">
    <property type="term" value="C:nucleus"/>
    <property type="evidence" value="ECO:0007669"/>
    <property type="project" value="TreeGrafter"/>
</dbReference>
<dbReference type="FunFam" id="3.30.160.60:FF:000100">
    <property type="entry name" value="Zinc finger 45-like"/>
    <property type="match status" value="1"/>
</dbReference>
<feature type="domain" description="C2H2-type" evidence="9">
    <location>
        <begin position="507"/>
        <end position="534"/>
    </location>
</feature>